<keyword evidence="3" id="KW-1185">Reference proteome</keyword>
<protein>
    <submittedName>
        <fullName evidence="2">Uncharacterized protein</fullName>
    </submittedName>
</protein>
<feature type="transmembrane region" description="Helical" evidence="1">
    <location>
        <begin position="91"/>
        <end position="109"/>
    </location>
</feature>
<name>A0A918EZB7_9ACTN</name>
<reference evidence="2" key="1">
    <citation type="journal article" date="2014" name="Int. J. Syst. Evol. Microbiol.">
        <title>Complete genome sequence of Corynebacterium casei LMG S-19264T (=DSM 44701T), isolated from a smear-ripened cheese.</title>
        <authorList>
            <consortium name="US DOE Joint Genome Institute (JGI-PGF)"/>
            <person name="Walter F."/>
            <person name="Albersmeier A."/>
            <person name="Kalinowski J."/>
            <person name="Ruckert C."/>
        </authorList>
    </citation>
    <scope>NUCLEOTIDE SEQUENCE</scope>
    <source>
        <strain evidence="2">JCM 4346</strain>
    </source>
</reference>
<reference evidence="2" key="2">
    <citation type="submission" date="2020-09" db="EMBL/GenBank/DDBJ databases">
        <authorList>
            <person name="Sun Q."/>
            <person name="Ohkuma M."/>
        </authorList>
    </citation>
    <scope>NUCLEOTIDE SEQUENCE</scope>
    <source>
        <strain evidence="2">JCM 4346</strain>
    </source>
</reference>
<evidence type="ECO:0000256" key="1">
    <source>
        <dbReference type="SAM" id="Phobius"/>
    </source>
</evidence>
<dbReference type="EMBL" id="BMSX01000001">
    <property type="protein sequence ID" value="GGQ93276.1"/>
    <property type="molecule type" value="Genomic_DNA"/>
</dbReference>
<sequence length="128" mass="14127">MLIFADLVDDRAQCIYARAMSGAVRRLRQLGRSLVRLFWAMDRALGGDRPPTRAQRYAALHPLRVGLVAGAIATGAFALVALTSRTHPTDIALVLLVGVMMGAIFALTARGERARQTRLRQRKIWNDS</sequence>
<dbReference type="AlphaFoldDB" id="A0A918EZB7"/>
<evidence type="ECO:0000313" key="3">
    <source>
        <dbReference type="Proteomes" id="UP000658320"/>
    </source>
</evidence>
<feature type="transmembrane region" description="Helical" evidence="1">
    <location>
        <begin position="63"/>
        <end position="85"/>
    </location>
</feature>
<keyword evidence="1" id="KW-0812">Transmembrane</keyword>
<keyword evidence="1" id="KW-1133">Transmembrane helix</keyword>
<dbReference type="Proteomes" id="UP000658320">
    <property type="component" value="Unassembled WGS sequence"/>
</dbReference>
<accession>A0A918EZB7</accession>
<comment type="caution">
    <text evidence="2">The sequence shown here is derived from an EMBL/GenBank/DDBJ whole genome shotgun (WGS) entry which is preliminary data.</text>
</comment>
<proteinExistence type="predicted"/>
<evidence type="ECO:0000313" key="2">
    <source>
        <dbReference type="EMBL" id="GGQ93276.1"/>
    </source>
</evidence>
<organism evidence="2 3">
    <name type="scientific">Streptomyces aurantiogriseus</name>
    <dbReference type="NCBI Taxonomy" id="66870"/>
    <lineage>
        <taxon>Bacteria</taxon>
        <taxon>Bacillati</taxon>
        <taxon>Actinomycetota</taxon>
        <taxon>Actinomycetes</taxon>
        <taxon>Kitasatosporales</taxon>
        <taxon>Streptomycetaceae</taxon>
        <taxon>Streptomyces</taxon>
    </lineage>
</organism>
<gene>
    <name evidence="2" type="ORF">GCM10010251_04950</name>
</gene>
<keyword evidence="1" id="KW-0472">Membrane</keyword>